<reference evidence="5 6" key="1">
    <citation type="submission" date="2024-10" db="EMBL/GenBank/DDBJ databases">
        <authorList>
            <person name="Kim D."/>
        </authorList>
    </citation>
    <scope>NUCLEOTIDE SEQUENCE [LARGE SCALE GENOMIC DNA]</scope>
    <source>
        <strain evidence="5">BH-2024</strain>
    </source>
</reference>
<evidence type="ECO:0000256" key="2">
    <source>
        <dbReference type="SAM" id="MobiDB-lite"/>
    </source>
</evidence>
<proteinExistence type="predicted"/>
<sequence>MSKEFRSVDDVQLRLRSFDERMSKDGILVVPPAQIVSSTVRPIFAKSTNGDSAVLVPSTTMAPPFVVSSTAATSVERHSAESSEEEETDKRHRKGKTPMRGNGGLSISAVWEGVKRMMGFTADCHNGGYKTIGGDCICPQFFEGRACERVVCANNGTRVRVAAFGGEEVCKCTHPQYISGKHCEVVHCQNGGRLLNDGTCHCVDGWYTGQFCQFYTSSWLIAFGIPLLVIAAIVFCCVICRLDLCALRRPSPPPSSRHNRRPNGRRSGQNGTQSAAAPAGTRRCRSGENGRGNRHRREQMPFRGPLATNGTELTQQHNHHQPQQQHQLFMQQNLLNDRHQNHQQQQYVLRLEQVPVYNPRLFASLEQSKPLEPPPPYEQAIRCPPHQQQHNQQCPPIYSPVQMNEANNENGRETNGNEMRNADGIDRTTQRQSDDELLELLRLRRQPREDDGERGEGGTDGGP</sequence>
<feature type="region of interest" description="Disordered" evidence="2">
    <location>
        <begin position="403"/>
        <end position="463"/>
    </location>
</feature>
<feature type="compositionally biased region" description="Low complexity" evidence="2">
    <location>
        <begin position="404"/>
        <end position="419"/>
    </location>
</feature>
<dbReference type="EMBL" id="JBICBT010000413">
    <property type="protein sequence ID" value="KAL3114558.1"/>
    <property type="molecule type" value="Genomic_DNA"/>
</dbReference>
<keyword evidence="3" id="KW-0472">Membrane</keyword>
<dbReference type="AlphaFoldDB" id="A0ABD2LH56"/>
<evidence type="ECO:0000256" key="3">
    <source>
        <dbReference type="SAM" id="Phobius"/>
    </source>
</evidence>
<keyword evidence="1" id="KW-0245">EGF-like domain</keyword>
<comment type="caution">
    <text evidence="5">The sequence shown here is derived from an EMBL/GenBank/DDBJ whole genome shotgun (WGS) entry which is preliminary data.</text>
</comment>
<dbReference type="InterPro" id="IPR000742">
    <property type="entry name" value="EGF"/>
</dbReference>
<dbReference type="Proteomes" id="UP001620626">
    <property type="component" value="Unassembled WGS sequence"/>
</dbReference>
<dbReference type="PROSITE" id="PS50026">
    <property type="entry name" value="EGF_3"/>
    <property type="match status" value="1"/>
</dbReference>
<dbReference type="Gene3D" id="2.10.25.10">
    <property type="entry name" value="Laminin"/>
    <property type="match status" value="1"/>
</dbReference>
<name>A0ABD2LH56_9BILA</name>
<evidence type="ECO:0000313" key="5">
    <source>
        <dbReference type="EMBL" id="KAL3114558.1"/>
    </source>
</evidence>
<dbReference type="PROSITE" id="PS01186">
    <property type="entry name" value="EGF_2"/>
    <property type="match status" value="1"/>
</dbReference>
<organism evidence="5 6">
    <name type="scientific">Heterodera trifolii</name>
    <dbReference type="NCBI Taxonomy" id="157864"/>
    <lineage>
        <taxon>Eukaryota</taxon>
        <taxon>Metazoa</taxon>
        <taxon>Ecdysozoa</taxon>
        <taxon>Nematoda</taxon>
        <taxon>Chromadorea</taxon>
        <taxon>Rhabditida</taxon>
        <taxon>Tylenchina</taxon>
        <taxon>Tylenchomorpha</taxon>
        <taxon>Tylenchoidea</taxon>
        <taxon>Heteroderidae</taxon>
        <taxon>Heteroderinae</taxon>
        <taxon>Heterodera</taxon>
    </lineage>
</organism>
<evidence type="ECO:0000259" key="4">
    <source>
        <dbReference type="PROSITE" id="PS50026"/>
    </source>
</evidence>
<evidence type="ECO:0000256" key="1">
    <source>
        <dbReference type="PROSITE-ProRule" id="PRU00076"/>
    </source>
</evidence>
<accession>A0ABD2LH56</accession>
<evidence type="ECO:0000313" key="6">
    <source>
        <dbReference type="Proteomes" id="UP001620626"/>
    </source>
</evidence>
<protein>
    <recommendedName>
        <fullName evidence="4">EGF-like domain-containing protein</fullName>
    </recommendedName>
</protein>
<keyword evidence="3" id="KW-0812">Transmembrane</keyword>
<keyword evidence="6" id="KW-1185">Reference proteome</keyword>
<feature type="compositionally biased region" description="Basic and acidic residues" evidence="2">
    <location>
        <begin position="420"/>
        <end position="457"/>
    </location>
</feature>
<feature type="region of interest" description="Disordered" evidence="2">
    <location>
        <begin position="251"/>
        <end position="323"/>
    </location>
</feature>
<keyword evidence="3" id="KW-1133">Transmembrane helix</keyword>
<gene>
    <name evidence="5" type="ORF">niasHT_014365</name>
</gene>
<feature type="region of interest" description="Disordered" evidence="2">
    <location>
        <begin position="69"/>
        <end position="102"/>
    </location>
</feature>
<feature type="domain" description="EGF-like" evidence="4">
    <location>
        <begin position="179"/>
        <end position="213"/>
    </location>
</feature>
<feature type="transmembrane region" description="Helical" evidence="3">
    <location>
        <begin position="219"/>
        <end position="240"/>
    </location>
</feature>
<comment type="caution">
    <text evidence="1">Lacks conserved residue(s) required for the propagation of feature annotation.</text>
</comment>